<gene>
    <name evidence="1" type="ORF">KI387_001205</name>
</gene>
<evidence type="ECO:0000313" key="2">
    <source>
        <dbReference type="Proteomes" id="UP000824469"/>
    </source>
</evidence>
<name>A0AA38GUB0_TAXCH</name>
<feature type="non-terminal residue" evidence="1">
    <location>
        <position position="1"/>
    </location>
</feature>
<feature type="non-terminal residue" evidence="1">
    <location>
        <position position="105"/>
    </location>
</feature>
<evidence type="ECO:0000313" key="1">
    <source>
        <dbReference type="EMBL" id="KAH9329097.1"/>
    </source>
</evidence>
<sequence>ARLVEVVFEECPEYYPIPTFLCQELLATIICIEIALTGLLDKMALSLWIDGISEPSLNPLDMRLVKDANRSDSGTIKRIDHQESFAKQHMGIKKFHTNCHKKKTL</sequence>
<comment type="caution">
    <text evidence="1">The sequence shown here is derived from an EMBL/GenBank/DDBJ whole genome shotgun (WGS) entry which is preliminary data.</text>
</comment>
<keyword evidence="2" id="KW-1185">Reference proteome</keyword>
<dbReference type="Proteomes" id="UP000824469">
    <property type="component" value="Unassembled WGS sequence"/>
</dbReference>
<proteinExistence type="predicted"/>
<dbReference type="AlphaFoldDB" id="A0AA38GUB0"/>
<dbReference type="EMBL" id="JAHRHJ020000001">
    <property type="protein sequence ID" value="KAH9329097.1"/>
    <property type="molecule type" value="Genomic_DNA"/>
</dbReference>
<organism evidence="1 2">
    <name type="scientific">Taxus chinensis</name>
    <name type="common">Chinese yew</name>
    <name type="synonym">Taxus wallichiana var. chinensis</name>
    <dbReference type="NCBI Taxonomy" id="29808"/>
    <lineage>
        <taxon>Eukaryota</taxon>
        <taxon>Viridiplantae</taxon>
        <taxon>Streptophyta</taxon>
        <taxon>Embryophyta</taxon>
        <taxon>Tracheophyta</taxon>
        <taxon>Spermatophyta</taxon>
        <taxon>Pinopsida</taxon>
        <taxon>Pinidae</taxon>
        <taxon>Conifers II</taxon>
        <taxon>Cupressales</taxon>
        <taxon>Taxaceae</taxon>
        <taxon>Taxus</taxon>
    </lineage>
</organism>
<reference evidence="1 2" key="1">
    <citation type="journal article" date="2021" name="Nat. Plants">
        <title>The Taxus genome provides insights into paclitaxel biosynthesis.</title>
        <authorList>
            <person name="Xiong X."/>
            <person name="Gou J."/>
            <person name="Liao Q."/>
            <person name="Li Y."/>
            <person name="Zhou Q."/>
            <person name="Bi G."/>
            <person name="Li C."/>
            <person name="Du R."/>
            <person name="Wang X."/>
            <person name="Sun T."/>
            <person name="Guo L."/>
            <person name="Liang H."/>
            <person name="Lu P."/>
            <person name="Wu Y."/>
            <person name="Zhang Z."/>
            <person name="Ro D.K."/>
            <person name="Shang Y."/>
            <person name="Huang S."/>
            <person name="Yan J."/>
        </authorList>
    </citation>
    <scope>NUCLEOTIDE SEQUENCE [LARGE SCALE GENOMIC DNA]</scope>
    <source>
        <strain evidence="1">Ta-2019</strain>
    </source>
</reference>
<accession>A0AA38GUB0</accession>
<protein>
    <submittedName>
        <fullName evidence="1">Uncharacterized protein</fullName>
    </submittedName>
</protein>